<dbReference type="Gene3D" id="3.20.20.150">
    <property type="entry name" value="Divalent-metal-dependent TIM barrel enzymes"/>
    <property type="match status" value="1"/>
</dbReference>
<sequence length="275" mass="30562">MASWKQSGTTFPSSRSSMRISVSTLPFCGLATSQLEHLPPDIGIELLCECGNDYFWDSQMEVCMRHRSGPLTVHAPFLHMNLASPDLPDACVVQNFTWTFQLAARHHARYLVVHPGGKVLPGTDTALARQVSFRRLELLSHLSARFQVPVCIENLGSSIPSQILYPLAEYLMLFQQFPCFFALLDIGHAHLAGWDIPQVIAALRERLLACHLHDNHGITDEHGVVGSGSIDWEPIASAIKADTPDAILVLEYEDITMDDLLDNIPVIRTLFSLSH</sequence>
<dbReference type="GO" id="GO:0003677">
    <property type="term" value="F:DNA binding"/>
    <property type="evidence" value="ECO:0007669"/>
    <property type="project" value="InterPro"/>
</dbReference>
<gene>
    <name evidence="2" type="ORF">HMPREF9473_03186</name>
</gene>
<dbReference type="EMBL" id="ADLN01000084">
    <property type="protein sequence ID" value="EHI58794.1"/>
    <property type="molecule type" value="Genomic_DNA"/>
</dbReference>
<evidence type="ECO:0000313" key="2">
    <source>
        <dbReference type="EMBL" id="EHI58794.1"/>
    </source>
</evidence>
<evidence type="ECO:0000313" key="3">
    <source>
        <dbReference type="Proteomes" id="UP000005384"/>
    </source>
</evidence>
<feature type="domain" description="Xylose isomerase-like TIM barrel" evidence="1">
    <location>
        <begin position="70"/>
        <end position="254"/>
    </location>
</feature>
<organism evidence="2 3">
    <name type="scientific">Hungatella hathewayi WAL-18680</name>
    <dbReference type="NCBI Taxonomy" id="742737"/>
    <lineage>
        <taxon>Bacteria</taxon>
        <taxon>Bacillati</taxon>
        <taxon>Bacillota</taxon>
        <taxon>Clostridia</taxon>
        <taxon>Lachnospirales</taxon>
        <taxon>Lachnospiraceae</taxon>
        <taxon>Hungatella</taxon>
    </lineage>
</organism>
<dbReference type="InterPro" id="IPR001719">
    <property type="entry name" value="AP_endonuc_2"/>
</dbReference>
<dbReference type="SUPFAM" id="SSF51658">
    <property type="entry name" value="Xylose isomerase-like"/>
    <property type="match status" value="1"/>
</dbReference>
<reference evidence="2 3" key="1">
    <citation type="submission" date="2011-08" db="EMBL/GenBank/DDBJ databases">
        <title>The Genome Sequence of Clostridium hathewayi WAL-18680.</title>
        <authorList>
            <consortium name="The Broad Institute Genome Sequencing Platform"/>
            <person name="Earl A."/>
            <person name="Ward D."/>
            <person name="Feldgarden M."/>
            <person name="Gevers D."/>
            <person name="Finegold S.M."/>
            <person name="Summanen P.H."/>
            <person name="Molitoris D.R."/>
            <person name="Song M."/>
            <person name="Daigneault M."/>
            <person name="Allen-Vercoe E."/>
            <person name="Young S.K."/>
            <person name="Zeng Q."/>
            <person name="Gargeya S."/>
            <person name="Fitzgerald M."/>
            <person name="Haas B."/>
            <person name="Abouelleil A."/>
            <person name="Alvarado L."/>
            <person name="Arachchi H.M."/>
            <person name="Berlin A."/>
            <person name="Brown A."/>
            <person name="Chapman S.B."/>
            <person name="Chen Z."/>
            <person name="Dunbar C."/>
            <person name="Freedman E."/>
            <person name="Gearin G."/>
            <person name="Gellesch M."/>
            <person name="Goldberg J."/>
            <person name="Griggs A."/>
            <person name="Gujja S."/>
            <person name="Heiman D."/>
            <person name="Howarth C."/>
            <person name="Larson L."/>
            <person name="Lui A."/>
            <person name="MacDonald P.J.P."/>
            <person name="Montmayeur A."/>
            <person name="Murphy C."/>
            <person name="Neiman D."/>
            <person name="Pearson M."/>
            <person name="Priest M."/>
            <person name="Roberts A."/>
            <person name="Saif S."/>
            <person name="Shea T."/>
            <person name="Shenoy N."/>
            <person name="Sisk P."/>
            <person name="Stolte C."/>
            <person name="Sykes S."/>
            <person name="Wortman J."/>
            <person name="Nusbaum C."/>
            <person name="Birren B."/>
        </authorList>
    </citation>
    <scope>NUCLEOTIDE SEQUENCE [LARGE SCALE GENOMIC DNA]</scope>
    <source>
        <strain evidence="2 3">WAL-18680</strain>
    </source>
</reference>
<dbReference type="RefSeq" id="WP_006781165.1">
    <property type="nucleotide sequence ID" value="NZ_CP040506.1"/>
</dbReference>
<dbReference type="GO" id="GO:0008270">
    <property type="term" value="F:zinc ion binding"/>
    <property type="evidence" value="ECO:0007669"/>
    <property type="project" value="InterPro"/>
</dbReference>
<dbReference type="PANTHER" id="PTHR21445:SF0">
    <property type="entry name" value="APURINIC-APYRIMIDINIC ENDONUCLEASE"/>
    <property type="match status" value="1"/>
</dbReference>
<dbReference type="InterPro" id="IPR013022">
    <property type="entry name" value="Xyl_isomerase-like_TIM-brl"/>
</dbReference>
<dbReference type="AlphaFoldDB" id="G5II58"/>
<dbReference type="GO" id="GO:0008081">
    <property type="term" value="F:phosphoric diester hydrolase activity"/>
    <property type="evidence" value="ECO:0007669"/>
    <property type="project" value="TreeGrafter"/>
</dbReference>
<dbReference type="HOGENOM" id="CLU_050006_7_3_9"/>
<dbReference type="InterPro" id="IPR036237">
    <property type="entry name" value="Xyl_isomerase-like_sf"/>
</dbReference>
<accession>G5II58</accession>
<dbReference type="GO" id="GO:0003906">
    <property type="term" value="F:DNA-(apurinic or apyrimidinic site) endonuclease activity"/>
    <property type="evidence" value="ECO:0007669"/>
    <property type="project" value="TreeGrafter"/>
</dbReference>
<dbReference type="PANTHER" id="PTHR21445">
    <property type="entry name" value="ENDONUCLEASE IV ENDODEOXYRIBONUCLEASE IV"/>
    <property type="match status" value="1"/>
</dbReference>
<dbReference type="Proteomes" id="UP000005384">
    <property type="component" value="Unassembled WGS sequence"/>
</dbReference>
<evidence type="ECO:0000259" key="1">
    <source>
        <dbReference type="Pfam" id="PF01261"/>
    </source>
</evidence>
<comment type="caution">
    <text evidence="2">The sequence shown here is derived from an EMBL/GenBank/DDBJ whole genome shotgun (WGS) entry which is preliminary data.</text>
</comment>
<keyword evidence="3" id="KW-1185">Reference proteome</keyword>
<dbReference type="Pfam" id="PF01261">
    <property type="entry name" value="AP_endonuc_2"/>
    <property type="match status" value="1"/>
</dbReference>
<proteinExistence type="predicted"/>
<protein>
    <recommendedName>
        <fullName evidence="1">Xylose isomerase-like TIM barrel domain-containing protein</fullName>
    </recommendedName>
</protein>
<dbReference type="PATRIC" id="fig|742737.3.peg.3162"/>
<dbReference type="GO" id="GO:0006284">
    <property type="term" value="P:base-excision repair"/>
    <property type="evidence" value="ECO:0007669"/>
    <property type="project" value="TreeGrafter"/>
</dbReference>
<name>G5II58_9FIRM</name>